<reference evidence="2" key="2">
    <citation type="journal article" date="2020" name="Microorganisms">
        <title>Osmotic Adaptation and Compatible Solute Biosynthesis of Phototrophic Bacteria as Revealed from Genome Analyses.</title>
        <authorList>
            <person name="Imhoff J.F."/>
            <person name="Rahn T."/>
            <person name="Kunzel S."/>
            <person name="Keller A."/>
            <person name="Neulinger S.C."/>
        </authorList>
    </citation>
    <scope>NUCLEOTIDE SEQUENCE</scope>
    <source>
        <strain evidence="2">IM 151</strain>
    </source>
</reference>
<dbReference type="EMBL" id="NRRU01000054">
    <property type="protein sequence ID" value="MBK1714042.1"/>
    <property type="molecule type" value="Genomic_DNA"/>
</dbReference>
<dbReference type="Pfam" id="PF05494">
    <property type="entry name" value="MlaC"/>
    <property type="match status" value="1"/>
</dbReference>
<dbReference type="PANTHER" id="PTHR36573:SF1">
    <property type="entry name" value="INTERMEMBRANE PHOSPHOLIPID TRANSPORT SYSTEM BINDING PROTEIN MLAC"/>
    <property type="match status" value="1"/>
</dbReference>
<dbReference type="Gene3D" id="1.10.10.640">
    <property type="entry name" value="phospholipid-binding protein"/>
    <property type="match status" value="1"/>
</dbReference>
<name>A0ABS1DVK6_RUBGE</name>
<keyword evidence="1" id="KW-0732">Signal</keyword>
<comment type="caution">
    <text evidence="2">The sequence shown here is derived from an EMBL/GenBank/DDBJ whole genome shotgun (WGS) entry which is preliminary data.</text>
</comment>
<evidence type="ECO:0000313" key="3">
    <source>
        <dbReference type="Proteomes" id="UP001041814"/>
    </source>
</evidence>
<dbReference type="Gene3D" id="3.10.450.50">
    <property type="match status" value="1"/>
</dbReference>
<dbReference type="RefSeq" id="WP_200379119.1">
    <property type="nucleotide sequence ID" value="NZ_NRRU01000054.1"/>
</dbReference>
<reference evidence="2" key="1">
    <citation type="submission" date="2017-08" db="EMBL/GenBank/DDBJ databases">
        <authorList>
            <person name="Imhoff J.F."/>
            <person name="Rahn T."/>
            <person name="Kuenzel S."/>
            <person name="Neulinger S.C."/>
        </authorList>
    </citation>
    <scope>NUCLEOTIDE SEQUENCE</scope>
    <source>
        <strain evidence="2">IM 151</strain>
    </source>
</reference>
<feature type="signal peptide" evidence="1">
    <location>
        <begin position="1"/>
        <end position="21"/>
    </location>
</feature>
<organism evidence="2 3">
    <name type="scientific">Rubrivivax gelatinosus</name>
    <name type="common">Rhodocyclus gelatinosus</name>
    <name type="synonym">Rhodopseudomonas gelatinosa</name>
    <dbReference type="NCBI Taxonomy" id="28068"/>
    <lineage>
        <taxon>Bacteria</taxon>
        <taxon>Pseudomonadati</taxon>
        <taxon>Pseudomonadota</taxon>
        <taxon>Betaproteobacteria</taxon>
        <taxon>Burkholderiales</taxon>
        <taxon>Sphaerotilaceae</taxon>
        <taxon>Rubrivivax</taxon>
    </lineage>
</organism>
<dbReference type="Proteomes" id="UP001041814">
    <property type="component" value="Unassembled WGS sequence"/>
</dbReference>
<gene>
    <name evidence="2" type="ORF">CKO43_14790</name>
</gene>
<proteinExistence type="predicted"/>
<dbReference type="PANTHER" id="PTHR36573">
    <property type="entry name" value="INTERMEMBRANE PHOSPHOLIPID TRANSPORT SYSTEM BINDING PROTEIN MLAC"/>
    <property type="match status" value="1"/>
</dbReference>
<accession>A0ABS1DVK6</accession>
<evidence type="ECO:0008006" key="4">
    <source>
        <dbReference type="Google" id="ProtNLM"/>
    </source>
</evidence>
<sequence>MLKKFLTGLVMTGLLITGAHADPGAPDAFVRTISNDVIDTAKTDKAIQSGDINAVVALVDKKVLPAVAFEVVTRSAVGPQWRNATADQRAKLQAEFKILLVRVYAGALTQLKDQTVAITKTQPVPGGNQVVVQSEVRGKGEPIKLDYRLDQIQGAWKIIDVNVGGIWLVQSYRSQFAQELNAGGIDGLIAKLVERNKAPAQAAPKKA</sequence>
<feature type="chain" id="PRO_5047367531" description="Phospholipid transport system substrate-binding protein" evidence="1">
    <location>
        <begin position="22"/>
        <end position="207"/>
    </location>
</feature>
<evidence type="ECO:0000256" key="1">
    <source>
        <dbReference type="SAM" id="SignalP"/>
    </source>
</evidence>
<protein>
    <recommendedName>
        <fullName evidence="4">Phospholipid transport system substrate-binding protein</fullName>
    </recommendedName>
</protein>
<evidence type="ECO:0000313" key="2">
    <source>
        <dbReference type="EMBL" id="MBK1714042.1"/>
    </source>
</evidence>
<keyword evidence="3" id="KW-1185">Reference proteome</keyword>
<dbReference type="PIRSF" id="PIRSF004649">
    <property type="entry name" value="MlaC"/>
    <property type="match status" value="1"/>
</dbReference>
<dbReference type="InterPro" id="IPR008869">
    <property type="entry name" value="MlaC/ttg2D"/>
</dbReference>